<keyword evidence="4 5" id="KW-0472">Membrane</keyword>
<protein>
    <submittedName>
        <fullName evidence="6">DoxX family protein</fullName>
    </submittedName>
</protein>
<comment type="subcellular location">
    <subcellularLocation>
        <location evidence="1">Membrane</location>
        <topology evidence="1">Multi-pass membrane protein</topology>
    </subcellularLocation>
</comment>
<dbReference type="AlphaFoldDB" id="A0A6G7Y4I9"/>
<evidence type="ECO:0000256" key="5">
    <source>
        <dbReference type="SAM" id="Phobius"/>
    </source>
</evidence>
<feature type="transmembrane region" description="Helical" evidence="5">
    <location>
        <begin position="6"/>
        <end position="25"/>
    </location>
</feature>
<feature type="transmembrane region" description="Helical" evidence="5">
    <location>
        <begin position="46"/>
        <end position="66"/>
    </location>
</feature>
<accession>A0A6G7Y4I9</accession>
<dbReference type="RefSeq" id="WP_166232363.1">
    <property type="nucleotide sequence ID" value="NZ_CP049865.1"/>
</dbReference>
<reference evidence="6 7" key="1">
    <citation type="submission" date="2020-03" db="EMBL/GenBank/DDBJ databases">
        <title>Propioniciclava sp. nov., isolated from Hydrophilus acuminatus.</title>
        <authorList>
            <person name="Hyun D.-W."/>
            <person name="Bae J.-W."/>
        </authorList>
    </citation>
    <scope>NUCLEOTIDE SEQUENCE [LARGE SCALE GENOMIC DNA]</scope>
    <source>
        <strain evidence="6 7">HDW11</strain>
    </source>
</reference>
<evidence type="ECO:0000256" key="2">
    <source>
        <dbReference type="ARBA" id="ARBA00022692"/>
    </source>
</evidence>
<gene>
    <name evidence="6" type="ORF">G7070_04725</name>
</gene>
<keyword evidence="2 5" id="KW-0812">Transmembrane</keyword>
<evidence type="ECO:0000313" key="6">
    <source>
        <dbReference type="EMBL" id="QIK71703.1"/>
    </source>
</evidence>
<organism evidence="6 7">
    <name type="scientific">Propioniciclava coleopterorum</name>
    <dbReference type="NCBI Taxonomy" id="2714937"/>
    <lineage>
        <taxon>Bacteria</taxon>
        <taxon>Bacillati</taxon>
        <taxon>Actinomycetota</taxon>
        <taxon>Actinomycetes</taxon>
        <taxon>Propionibacteriales</taxon>
        <taxon>Propionibacteriaceae</taxon>
        <taxon>Propioniciclava</taxon>
    </lineage>
</organism>
<dbReference type="GO" id="GO:0016020">
    <property type="term" value="C:membrane"/>
    <property type="evidence" value="ECO:0007669"/>
    <property type="project" value="UniProtKB-SubCell"/>
</dbReference>
<proteinExistence type="predicted"/>
<evidence type="ECO:0000313" key="7">
    <source>
        <dbReference type="Proteomes" id="UP000501058"/>
    </source>
</evidence>
<dbReference type="KEGG" id="prv:G7070_04725"/>
<name>A0A6G7Y4I9_9ACTN</name>
<dbReference type="Pfam" id="PF13564">
    <property type="entry name" value="DoxX_2"/>
    <property type="match status" value="1"/>
</dbReference>
<keyword evidence="3 5" id="KW-1133">Transmembrane helix</keyword>
<keyword evidence="7" id="KW-1185">Reference proteome</keyword>
<sequence>MIVALWILNALLALAFLGAGLMKLATPKATLREKGMAWTDEYSATMVKVIGGAEALGALGLILPLATGIAPILAPIAALCLALTMAGAVATHVRRKEPVAPGLVLGLASLASAALGFAVVL</sequence>
<evidence type="ECO:0000256" key="4">
    <source>
        <dbReference type="ARBA" id="ARBA00023136"/>
    </source>
</evidence>
<evidence type="ECO:0000256" key="3">
    <source>
        <dbReference type="ARBA" id="ARBA00022989"/>
    </source>
</evidence>
<feature type="transmembrane region" description="Helical" evidence="5">
    <location>
        <begin position="72"/>
        <end position="90"/>
    </location>
</feature>
<dbReference type="InterPro" id="IPR032808">
    <property type="entry name" value="DoxX"/>
</dbReference>
<feature type="transmembrane region" description="Helical" evidence="5">
    <location>
        <begin position="102"/>
        <end position="120"/>
    </location>
</feature>
<dbReference type="EMBL" id="CP049865">
    <property type="protein sequence ID" value="QIK71703.1"/>
    <property type="molecule type" value="Genomic_DNA"/>
</dbReference>
<evidence type="ECO:0000256" key="1">
    <source>
        <dbReference type="ARBA" id="ARBA00004141"/>
    </source>
</evidence>
<dbReference type="Proteomes" id="UP000501058">
    <property type="component" value="Chromosome"/>
</dbReference>